<reference evidence="1" key="1">
    <citation type="journal article" date="2017" name="Genome Announc.">
        <title>Draft Genome Sequences of the Antarctic Endolithic Fungi Rachicladosporium antarcticum CCFEE 5527 and Rachicladosporium sp. CCFEE 5018.</title>
        <authorList>
            <person name="Coleine C."/>
            <person name="Masonjones S."/>
            <person name="Selbmann L."/>
            <person name="Zucconi L."/>
            <person name="Onofri S."/>
            <person name="Pacelli C."/>
            <person name="Stajich J.E."/>
        </authorList>
    </citation>
    <scope>NUCLEOTIDE SEQUENCE</scope>
    <source>
        <strain evidence="1">CCFEE 5527</strain>
    </source>
</reference>
<dbReference type="EMBL" id="NAJO01000124">
    <property type="protein sequence ID" value="OQN95231.1"/>
    <property type="molecule type" value="Genomic_DNA"/>
</dbReference>
<evidence type="ECO:0000313" key="2">
    <source>
        <dbReference type="EMBL" id="OQN95273.1"/>
    </source>
</evidence>
<comment type="caution">
    <text evidence="1">The sequence shown here is derived from an EMBL/GenBank/DDBJ whole genome shotgun (WGS) entry which is preliminary data.</text>
</comment>
<gene>
    <name evidence="2" type="ORF">B0A48_18655</name>
    <name evidence="1" type="ORF">B0A48_18789</name>
</gene>
<evidence type="ECO:0000313" key="3">
    <source>
        <dbReference type="Proteomes" id="UP000192596"/>
    </source>
</evidence>
<reference evidence="3" key="2">
    <citation type="submission" date="2017-03" db="EMBL/GenBank/DDBJ databases">
        <title>Genomes of endolithic fungi from Antarctica.</title>
        <authorList>
            <person name="Coleine C."/>
            <person name="Masonjones S."/>
            <person name="Stajich J.E."/>
        </authorList>
    </citation>
    <scope>NUCLEOTIDE SEQUENCE [LARGE SCALE GENOMIC DNA]</scope>
    <source>
        <strain evidence="3">CCFEE 5527</strain>
    </source>
</reference>
<proteinExistence type="predicted"/>
<accession>A0A1V8S8S1</accession>
<dbReference type="AlphaFoldDB" id="A0A1V8S8S1"/>
<name>A0A1V8S8S1_9PEZI</name>
<sequence>MSVSRSHPCAGPIAATGARLEVNDVDSKKITVLWVESRDLVYVYLPEQGMGSCDFGHVFMYDPKDIPESTAVASDCSSVSPMHVASCGTALPSAVNASVRGNGSGVVPSTASLATALSPKNTSQRGAPSQIRLPAFIILVLLATLVW</sequence>
<dbReference type="EMBL" id="NAJO01000116">
    <property type="protein sequence ID" value="OQN95273.1"/>
    <property type="molecule type" value="Genomic_DNA"/>
</dbReference>
<evidence type="ECO:0000313" key="1">
    <source>
        <dbReference type="EMBL" id="OQN95231.1"/>
    </source>
</evidence>
<protein>
    <submittedName>
        <fullName evidence="1">Uncharacterized protein</fullName>
    </submittedName>
</protein>
<keyword evidence="3" id="KW-1185">Reference proteome</keyword>
<organism evidence="1 3">
    <name type="scientific">Cryoendolithus antarcticus</name>
    <dbReference type="NCBI Taxonomy" id="1507870"/>
    <lineage>
        <taxon>Eukaryota</taxon>
        <taxon>Fungi</taxon>
        <taxon>Dikarya</taxon>
        <taxon>Ascomycota</taxon>
        <taxon>Pezizomycotina</taxon>
        <taxon>Dothideomycetes</taxon>
        <taxon>Dothideomycetidae</taxon>
        <taxon>Cladosporiales</taxon>
        <taxon>Cladosporiaceae</taxon>
        <taxon>Cryoendolithus</taxon>
    </lineage>
</organism>
<dbReference type="InParanoid" id="A0A1V8S8S1"/>
<dbReference type="Proteomes" id="UP000192596">
    <property type="component" value="Unassembled WGS sequence"/>
</dbReference>